<dbReference type="InterPro" id="IPR008921">
    <property type="entry name" value="DNA_pol3_clamp-load_cplx_C"/>
</dbReference>
<dbReference type="Gene3D" id="1.20.272.10">
    <property type="match status" value="1"/>
</dbReference>
<dbReference type="PIRSF" id="PIRSF036578">
    <property type="entry name" value="RFC1"/>
    <property type="match status" value="1"/>
</dbReference>
<feature type="compositionally biased region" description="Acidic residues" evidence="3">
    <location>
        <begin position="508"/>
        <end position="517"/>
    </location>
</feature>
<dbReference type="GO" id="GO:0003689">
    <property type="term" value="F:DNA clamp loader activity"/>
    <property type="evidence" value="ECO:0007669"/>
    <property type="project" value="InterPro"/>
</dbReference>
<dbReference type="SMART" id="SM00382">
    <property type="entry name" value="AAA"/>
    <property type="match status" value="1"/>
</dbReference>
<accession>A0A1X0NVJ4</accession>
<reference evidence="5 6" key="1">
    <citation type="submission" date="2017-03" db="EMBL/GenBank/DDBJ databases">
        <title>An alternative strategy for trypanosome survival in the mammalian bloodstream revealed through genome and transcriptome analysis of the ubiquitous bovine parasite Trypanosoma (Megatrypanum) theileri.</title>
        <authorList>
            <person name="Kelly S."/>
            <person name="Ivens A."/>
            <person name="Mott A."/>
            <person name="O'Neill E."/>
            <person name="Emms D."/>
            <person name="Macleod O."/>
            <person name="Voorheis P."/>
            <person name="Matthews J."/>
            <person name="Matthews K."/>
            <person name="Carrington M."/>
        </authorList>
    </citation>
    <scope>NUCLEOTIDE SEQUENCE [LARGE SCALE GENOMIC DNA]</scope>
    <source>
        <strain evidence="5">Edinburgh</strain>
    </source>
</reference>
<feature type="region of interest" description="Disordered" evidence="3">
    <location>
        <begin position="508"/>
        <end position="593"/>
    </location>
</feature>
<dbReference type="InterPro" id="IPR003593">
    <property type="entry name" value="AAA+_ATPase"/>
</dbReference>
<dbReference type="EMBL" id="NBCO01000015">
    <property type="protein sequence ID" value="ORC88692.1"/>
    <property type="molecule type" value="Genomic_DNA"/>
</dbReference>
<proteinExistence type="inferred from homology"/>
<dbReference type="GeneID" id="39985555"/>
<dbReference type="FunFam" id="1.20.272.10:FF:000030">
    <property type="entry name" value="Replication factor C subunit 1"/>
    <property type="match status" value="1"/>
</dbReference>
<dbReference type="GO" id="GO:0003677">
    <property type="term" value="F:DNA binding"/>
    <property type="evidence" value="ECO:0007669"/>
    <property type="project" value="InterPro"/>
</dbReference>
<protein>
    <submittedName>
        <fullName evidence="5">Replication factor C, subunit 1</fullName>
    </submittedName>
</protein>
<gene>
    <name evidence="5" type="ORF">TM35_000151230</name>
</gene>
<dbReference type="Proteomes" id="UP000192257">
    <property type="component" value="Unassembled WGS sequence"/>
</dbReference>
<evidence type="ECO:0000259" key="4">
    <source>
        <dbReference type="SMART" id="SM00382"/>
    </source>
</evidence>
<comment type="caution">
    <text evidence="5">The sequence shown here is derived from an EMBL/GenBank/DDBJ whole genome shotgun (WGS) entry which is preliminary data.</text>
</comment>
<dbReference type="GO" id="GO:0006281">
    <property type="term" value="P:DNA repair"/>
    <property type="evidence" value="ECO:0007669"/>
    <property type="project" value="InterPro"/>
</dbReference>
<dbReference type="GO" id="GO:0016887">
    <property type="term" value="F:ATP hydrolysis activity"/>
    <property type="evidence" value="ECO:0007669"/>
    <property type="project" value="InterPro"/>
</dbReference>
<dbReference type="Pfam" id="PF25361">
    <property type="entry name" value="AAA_lid_RFC1"/>
    <property type="match status" value="1"/>
</dbReference>
<keyword evidence="2" id="KW-0235">DNA replication</keyword>
<dbReference type="GO" id="GO:0005634">
    <property type="term" value="C:nucleus"/>
    <property type="evidence" value="ECO:0007669"/>
    <property type="project" value="TreeGrafter"/>
</dbReference>
<dbReference type="GO" id="GO:0005524">
    <property type="term" value="F:ATP binding"/>
    <property type="evidence" value="ECO:0007669"/>
    <property type="project" value="InterPro"/>
</dbReference>
<dbReference type="Gene3D" id="3.40.50.300">
    <property type="entry name" value="P-loop containing nucleotide triphosphate hydrolases"/>
    <property type="match status" value="1"/>
</dbReference>
<evidence type="ECO:0000256" key="1">
    <source>
        <dbReference type="ARBA" id="ARBA00006116"/>
    </source>
</evidence>
<dbReference type="FunFam" id="3.40.50.300:FF:000395">
    <property type="entry name" value="Replication factor C subunit 1"/>
    <property type="match status" value="1"/>
</dbReference>
<evidence type="ECO:0000256" key="3">
    <source>
        <dbReference type="SAM" id="MobiDB-lite"/>
    </source>
</evidence>
<evidence type="ECO:0000256" key="2">
    <source>
        <dbReference type="ARBA" id="ARBA00022705"/>
    </source>
</evidence>
<dbReference type="OrthoDB" id="446168at2759"/>
<dbReference type="GO" id="GO:0005663">
    <property type="term" value="C:DNA replication factor C complex"/>
    <property type="evidence" value="ECO:0007669"/>
    <property type="project" value="InterPro"/>
</dbReference>
<dbReference type="InterPro" id="IPR013725">
    <property type="entry name" value="DNA_replication_fac_RFC1_C"/>
</dbReference>
<feature type="domain" description="AAA+ ATPase" evidence="4">
    <location>
        <begin position="54"/>
        <end position="179"/>
    </location>
</feature>
<dbReference type="InterPro" id="IPR027417">
    <property type="entry name" value="P-loop_NTPase"/>
</dbReference>
<dbReference type="Pfam" id="PF00004">
    <property type="entry name" value="AAA"/>
    <property type="match status" value="1"/>
</dbReference>
<dbReference type="PANTHER" id="PTHR23389:SF6">
    <property type="entry name" value="REPLICATION FACTOR C SUBUNIT 1"/>
    <property type="match status" value="1"/>
</dbReference>
<sequence length="593" mass="66229">MAAAAATAATAADVKSRQQWADKYKPQCIAQMCYPVSANKLKLWVEGFEAGTVKTRGALLSGPPGVGKTTSVYVVAKELGRSVVEYNASDFRSRKSLREHVTDVINNRTFNGTASSYTKIILLMDEVDGCDIGGVGEVIQMIKSTTIPIVCTCNDRWHQKLRSLLNYVEDIRVSRPPCNIVANYICDKVLAREGISLSKQLLQDIIQRSGSDIRSMLNNLQMWCINRKTLEQKTLAECAIQSSKDNDVGLFDAAEMFLLQGTSRGKPHTIEELQSAFYNSDLVDLFVQENYIHFNPENKDYMEAVAEAANYISLADGLQRIMYFEQNWSVSRAYVQFSSIAPCAITRGHYESFLSGQQVFFDRQRPVKFPTWLGQNSSANKNKRLLRCLTLQATHPFKGISGNQEDVLLDYIPLGWEANLTRPLAERGKEAIPDVIQFMDQYHIMRDDWEFIQIVSHFKKMQTKTKNSIAGEIPTAVKSAFTREFNKTHRTESFAKGTLQHLGVDIASEEDEEGGGSDEEKNTNLVKKKAAAAATSKKPAAKKTTKKETAEKPKPKAKRQTTKATKTTGTRKRKRGASSDSEDEFIASSSDDS</sequence>
<dbReference type="SUPFAM" id="SSF52540">
    <property type="entry name" value="P-loop containing nucleoside triphosphate hydrolases"/>
    <property type="match status" value="1"/>
</dbReference>
<feature type="compositionally biased region" description="Acidic residues" evidence="3">
    <location>
        <begin position="580"/>
        <end position="593"/>
    </location>
</feature>
<dbReference type="Pfam" id="PF08519">
    <property type="entry name" value="RFC1"/>
    <property type="match status" value="1"/>
</dbReference>
<name>A0A1X0NVJ4_9TRYP</name>
<dbReference type="AlphaFoldDB" id="A0A1X0NVJ4"/>
<organism evidence="5 6">
    <name type="scientific">Trypanosoma theileri</name>
    <dbReference type="NCBI Taxonomy" id="67003"/>
    <lineage>
        <taxon>Eukaryota</taxon>
        <taxon>Discoba</taxon>
        <taxon>Euglenozoa</taxon>
        <taxon>Kinetoplastea</taxon>
        <taxon>Metakinetoplastina</taxon>
        <taxon>Trypanosomatida</taxon>
        <taxon>Trypanosomatidae</taxon>
        <taxon>Trypanosoma</taxon>
    </lineage>
</organism>
<evidence type="ECO:0000313" key="5">
    <source>
        <dbReference type="EMBL" id="ORC88692.1"/>
    </source>
</evidence>
<dbReference type="STRING" id="67003.A0A1X0NVJ4"/>
<keyword evidence="6" id="KW-1185">Reference proteome</keyword>
<dbReference type="InterPro" id="IPR012178">
    <property type="entry name" value="RFC1"/>
</dbReference>
<dbReference type="GO" id="GO:0006260">
    <property type="term" value="P:DNA replication"/>
    <property type="evidence" value="ECO:0007669"/>
    <property type="project" value="UniProtKB-KW"/>
</dbReference>
<dbReference type="VEuPathDB" id="TriTrypDB:TM35_000151230"/>
<dbReference type="InterPro" id="IPR003959">
    <property type="entry name" value="ATPase_AAA_core"/>
</dbReference>
<dbReference type="RefSeq" id="XP_028882758.1">
    <property type="nucleotide sequence ID" value="XM_029025775.1"/>
</dbReference>
<dbReference type="PANTHER" id="PTHR23389">
    <property type="entry name" value="CHROMOSOME TRANSMISSION FIDELITY FACTOR 18"/>
    <property type="match status" value="1"/>
</dbReference>
<dbReference type="CDD" id="cd00009">
    <property type="entry name" value="AAA"/>
    <property type="match status" value="1"/>
</dbReference>
<evidence type="ECO:0000313" key="6">
    <source>
        <dbReference type="Proteomes" id="UP000192257"/>
    </source>
</evidence>
<comment type="similarity">
    <text evidence="1">Belongs to the activator 1 large subunit family.</text>
</comment>
<dbReference type="SUPFAM" id="SSF48019">
    <property type="entry name" value="post-AAA+ oligomerization domain-like"/>
    <property type="match status" value="1"/>
</dbReference>
<dbReference type="Gene3D" id="1.10.8.60">
    <property type="match status" value="1"/>
</dbReference>